<feature type="domain" description="Peptidase S9 prolyl oligopeptidase catalytic" evidence="2">
    <location>
        <begin position="1051"/>
        <end position="1126"/>
    </location>
</feature>
<evidence type="ECO:0000256" key="1">
    <source>
        <dbReference type="SAM" id="MobiDB-lite"/>
    </source>
</evidence>
<dbReference type="Gene3D" id="3.40.50.1820">
    <property type="entry name" value="alpha/beta hydrolase"/>
    <property type="match status" value="1"/>
</dbReference>
<dbReference type="Gene3D" id="3.90.1140.10">
    <property type="entry name" value="Cyclic phosphodiesterase"/>
    <property type="match status" value="1"/>
</dbReference>
<evidence type="ECO:0000259" key="3">
    <source>
        <dbReference type="Pfam" id="PF10469"/>
    </source>
</evidence>
<evidence type="ECO:0000313" key="8">
    <source>
        <dbReference type="Proteomes" id="UP000663829"/>
    </source>
</evidence>
<dbReference type="OrthoDB" id="277832at2759"/>
<dbReference type="PANTHER" id="PTHR22255:SF9">
    <property type="entry name" value="LP06548P"/>
    <property type="match status" value="1"/>
</dbReference>
<feature type="domain" description="A-kinase anchor protein 7-like phosphoesterase" evidence="3">
    <location>
        <begin position="565"/>
        <end position="746"/>
    </location>
</feature>
<dbReference type="Pfam" id="PF23069">
    <property type="entry name" value="DUF7042"/>
    <property type="match status" value="1"/>
</dbReference>
<dbReference type="InterPro" id="IPR055472">
    <property type="entry name" value="DUF7044"/>
</dbReference>
<sequence length="1198" mass="137697">MSKRCEESSRAHLVDVSLLCNISPSYYAYWYQRGMISLLEINQTHFQTKGRCIEKHRSDQYVFSDQINRCNRCILFIQRHRNLLQYRESECIEETTSSACSLIAPDADLYTLHRNDSKSEPCPISPSYSLTYIKNGNICNKSNSFLSECSNENMFRLHFACSNIQLICVATWTEGFHSYFAARIQQEHYACFHYSSKHGRSSSFEMSMATSCTDASNKHVATIMNLSSTRHTELSCIYPEWLYREWHSLNNSLHVTINNGEIELNTGDYNNSRRFHCIKLLQTLPDKNIRVYRVRSFLNCHVFEKCLTIIQRSSKVIELLTAPKDECMNEDFYDLKLILFTKSTTDSIEYCPTNLGHYSLSPILHNIKTSKRIHHINNLCKKIRSVQLSVGCYNNKKLITTFHCAEPFGTDVEEHRSFKFNDICLASWKQDTIQYLIVQSSYSNQAYCMSYQIEENVIVRNDTSNCMFEEHTNNNIVYTGKYMAVQSTVKNNPKILNFESTQNNSYLNETSAISKRKQSAVAKTVDDDDNNEMRTSVASKKRKIKLNSQKQQTMSVDAKSQDKRPNAFFCFRIMNKQILEMANEIQEKIVKTTPLLSKALISIPTLHITLLVFQIKNEEEKQRAQKSLQDACDQIQSSNISSVQLTFRSLSMFGKNILYIDLDKDSHYERLNQFADTRKFTPHLTLVKLSKAHGNLRKKGIKHIEDTWCTMYKNQHFGVENIESLILCNMMKKQMDGFYEIFSQYNLRYKQSIDLDSSNIADIIVDVPQDKEDDKKKQISDECNNEKLILDTTTNISSILDHDILDEVKLSETFIVDEVENLDQTHKMCNNYSMTEVKVDIDQNLFVEQNTGDNLVITVNEQCDTQPLLNMPLLNKILFPAPNPPHYSSTDHPKNLIWLPAEETTSAIPCYYFVPSNCETSSLFIIWIHGNGCDIGSMYTTLKYYSKAWNAHILEFEYPSYGLCDNSVSPSEQSINAHARRAYSFVHDILGCPSERIVFYGHSIGSGAACYMVSYLIQKQIPVGGLILQSAYKSITDLINEKVRVLRYLFQKSWNNIHEMEIITCPVLMIHGKKDSLIPYRHSEALHAACVSEKKELYLISDADHNSIKDEDVAQRVSKFFTQYLANDSDIFLNIILNEKYYVEPDKKKPLSTGNILSKLFCVSTASINATSSVSAATSHITTRSDINETLNVDKTNL</sequence>
<proteinExistence type="predicted"/>
<dbReference type="InterPro" id="IPR001375">
    <property type="entry name" value="Peptidase_S9_cat"/>
</dbReference>
<keyword evidence="8" id="KW-1185">Reference proteome</keyword>
<evidence type="ECO:0000259" key="4">
    <source>
        <dbReference type="Pfam" id="PF23069"/>
    </source>
</evidence>
<organism evidence="6 8">
    <name type="scientific">Didymodactylos carnosus</name>
    <dbReference type="NCBI Taxonomy" id="1234261"/>
    <lineage>
        <taxon>Eukaryota</taxon>
        <taxon>Metazoa</taxon>
        <taxon>Spiralia</taxon>
        <taxon>Gnathifera</taxon>
        <taxon>Rotifera</taxon>
        <taxon>Eurotatoria</taxon>
        <taxon>Bdelloidea</taxon>
        <taxon>Philodinida</taxon>
        <taxon>Philodinidae</taxon>
        <taxon>Didymodactylos</taxon>
    </lineage>
</organism>
<dbReference type="SUPFAM" id="SSF53474">
    <property type="entry name" value="alpha/beta-Hydrolases"/>
    <property type="match status" value="1"/>
</dbReference>
<gene>
    <name evidence="6" type="ORF">GPM918_LOCUS8256</name>
    <name evidence="7" type="ORF">SRO942_LOCUS8256</name>
</gene>
<dbReference type="InterPro" id="IPR019510">
    <property type="entry name" value="AKAP7-like_phosphoesterase"/>
</dbReference>
<dbReference type="Pfam" id="PF00326">
    <property type="entry name" value="Peptidase_S9"/>
    <property type="match status" value="1"/>
</dbReference>
<dbReference type="Proteomes" id="UP000681722">
    <property type="component" value="Unassembled WGS sequence"/>
</dbReference>
<evidence type="ECO:0000313" key="6">
    <source>
        <dbReference type="EMBL" id="CAF0893604.1"/>
    </source>
</evidence>
<dbReference type="AlphaFoldDB" id="A0A813Z4D8"/>
<evidence type="ECO:0000259" key="2">
    <source>
        <dbReference type="Pfam" id="PF00326"/>
    </source>
</evidence>
<protein>
    <submittedName>
        <fullName evidence="6">Uncharacterized protein</fullName>
    </submittedName>
</protein>
<name>A0A813Z4D8_9BILA</name>
<evidence type="ECO:0000313" key="7">
    <source>
        <dbReference type="EMBL" id="CAF3677417.1"/>
    </source>
</evidence>
<evidence type="ECO:0000259" key="5">
    <source>
        <dbReference type="Pfam" id="PF23071"/>
    </source>
</evidence>
<dbReference type="InterPro" id="IPR009097">
    <property type="entry name" value="Cyclic_Pdiesterase"/>
</dbReference>
<dbReference type="GO" id="GO:0008236">
    <property type="term" value="F:serine-type peptidase activity"/>
    <property type="evidence" value="ECO:0007669"/>
    <property type="project" value="InterPro"/>
</dbReference>
<accession>A0A813Z4D8</accession>
<feature type="region of interest" description="Disordered" evidence="1">
    <location>
        <begin position="536"/>
        <end position="558"/>
    </location>
</feature>
<dbReference type="Proteomes" id="UP000663829">
    <property type="component" value="Unassembled WGS sequence"/>
</dbReference>
<dbReference type="Pfam" id="PF10469">
    <property type="entry name" value="AKAP7_NLS"/>
    <property type="match status" value="1"/>
</dbReference>
<dbReference type="Pfam" id="PF23071">
    <property type="entry name" value="DUF7044"/>
    <property type="match status" value="1"/>
</dbReference>
<dbReference type="EMBL" id="CAJNOQ010001417">
    <property type="protein sequence ID" value="CAF0893604.1"/>
    <property type="molecule type" value="Genomic_DNA"/>
</dbReference>
<feature type="compositionally biased region" description="Polar residues" evidence="1">
    <location>
        <begin position="546"/>
        <end position="555"/>
    </location>
</feature>
<feature type="domain" description="DUF7042" evidence="4">
    <location>
        <begin position="119"/>
        <end position="226"/>
    </location>
</feature>
<dbReference type="GO" id="GO:0006508">
    <property type="term" value="P:proteolysis"/>
    <property type="evidence" value="ECO:0007669"/>
    <property type="project" value="InterPro"/>
</dbReference>
<dbReference type="EMBL" id="CAJOBC010001417">
    <property type="protein sequence ID" value="CAF3677417.1"/>
    <property type="molecule type" value="Genomic_DNA"/>
</dbReference>
<comment type="caution">
    <text evidence="6">The sequence shown here is derived from an EMBL/GenBank/DDBJ whole genome shotgun (WGS) entry which is preliminary data.</text>
</comment>
<feature type="domain" description="DUF7044" evidence="5">
    <location>
        <begin position="20"/>
        <end position="100"/>
    </location>
</feature>
<dbReference type="SUPFAM" id="SSF55144">
    <property type="entry name" value="LigT-like"/>
    <property type="match status" value="1"/>
</dbReference>
<dbReference type="InterPro" id="IPR055470">
    <property type="entry name" value="DUF7042"/>
</dbReference>
<reference evidence="6" key="1">
    <citation type="submission" date="2021-02" db="EMBL/GenBank/DDBJ databases">
        <authorList>
            <person name="Nowell W R."/>
        </authorList>
    </citation>
    <scope>NUCLEOTIDE SEQUENCE</scope>
</reference>
<dbReference type="InterPro" id="IPR029058">
    <property type="entry name" value="AB_hydrolase_fold"/>
</dbReference>
<dbReference type="PANTHER" id="PTHR22255">
    <property type="entry name" value="LP06548P"/>
    <property type="match status" value="1"/>
</dbReference>